<name>A0A8J6PF86_9FIRM</name>
<dbReference type="Proteomes" id="UP000632659">
    <property type="component" value="Unassembled WGS sequence"/>
</dbReference>
<accession>A0A8J6PF86</accession>
<dbReference type="EMBL" id="JACRTL010000008">
    <property type="protein sequence ID" value="MBC8611813.1"/>
    <property type="molecule type" value="Genomic_DNA"/>
</dbReference>
<comment type="caution">
    <text evidence="5">The sequence shown here is derived from an EMBL/GenBank/DDBJ whole genome shotgun (WGS) entry which is preliminary data.</text>
</comment>
<proteinExistence type="inferred from homology"/>
<dbReference type="RefSeq" id="WP_154824963.1">
    <property type="nucleotide sequence ID" value="NZ_JACRTL010000008.1"/>
</dbReference>
<comment type="similarity">
    <text evidence="1">Belongs to the bacterial solute-binding protein 1 family.</text>
</comment>
<keyword evidence="6" id="KW-1185">Reference proteome</keyword>
<reference evidence="5" key="1">
    <citation type="submission" date="2020-08" db="EMBL/GenBank/DDBJ databases">
        <title>Genome public.</title>
        <authorList>
            <person name="Liu C."/>
            <person name="Sun Q."/>
        </authorList>
    </citation>
    <scope>NUCLEOTIDE SEQUENCE</scope>
    <source>
        <strain evidence="5">NSJ-15</strain>
    </source>
</reference>
<evidence type="ECO:0000256" key="3">
    <source>
        <dbReference type="ARBA" id="ARBA00022729"/>
    </source>
</evidence>
<dbReference type="InterPro" id="IPR006059">
    <property type="entry name" value="SBP"/>
</dbReference>
<dbReference type="AlphaFoldDB" id="A0A8J6PF86"/>
<dbReference type="Gene3D" id="3.40.190.10">
    <property type="entry name" value="Periplasmic binding protein-like II"/>
    <property type="match status" value="2"/>
</dbReference>
<sequence>MKKVKIISMLMTASILSAALAGCGGNDNSASEGNSGTTDGKVTIHYSTYAVGTHLSAPFETAFLERFKEKYGDKIEVVVEELPSDPVYTDKMKTLAATNELPDMVDGKNGLRDLAIKNGQAVELTEFLNSDPNFRDEVIGEEALAAQTDSDGKIYSIFGSVQAVGYFYNQDLFEKAGVQPAETWDEFWDNCDKLLDSGIVPMALMTGENSWTTNLLLATMVGSKSEAGNTLMNTKYPETYQTPEMIESLEEMQTALQKYTTADALGAAYANAANNFLQEQAAMIFNGSWMIADFSNEEKAVAGLADHIGFAMYPENGLIKTYAEGSVICAKTPETQEAAFTFLKEYWSTESQEDRMEKDGSIPVSSEITISDEFKASNPLFAANVDAVQKAETTVQTFDVLAYASVVDAFGQYYPELAAGSLDAAGMAEKLDEAAAKAE</sequence>
<dbReference type="SUPFAM" id="SSF53850">
    <property type="entry name" value="Periplasmic binding protein-like II"/>
    <property type="match status" value="1"/>
</dbReference>
<evidence type="ECO:0000313" key="6">
    <source>
        <dbReference type="Proteomes" id="UP000632659"/>
    </source>
</evidence>
<organism evidence="5 6">
    <name type="scientific">Massiliimalia timonensis</name>
    <dbReference type="NCBI Taxonomy" id="1987501"/>
    <lineage>
        <taxon>Bacteria</taxon>
        <taxon>Bacillati</taxon>
        <taxon>Bacillota</taxon>
        <taxon>Clostridia</taxon>
        <taxon>Eubacteriales</taxon>
        <taxon>Oscillospiraceae</taxon>
        <taxon>Massiliimalia</taxon>
    </lineage>
</organism>
<dbReference type="PANTHER" id="PTHR43649:SF34">
    <property type="entry name" value="ABC TRANSPORTER PERIPLASMIC-BINDING PROTEIN YCJN-RELATED"/>
    <property type="match status" value="1"/>
</dbReference>
<dbReference type="PROSITE" id="PS51257">
    <property type="entry name" value="PROKAR_LIPOPROTEIN"/>
    <property type="match status" value="1"/>
</dbReference>
<feature type="signal peptide" evidence="4">
    <location>
        <begin position="1"/>
        <end position="21"/>
    </location>
</feature>
<dbReference type="InterPro" id="IPR050490">
    <property type="entry name" value="Bact_solute-bd_prot1"/>
</dbReference>
<evidence type="ECO:0000313" key="5">
    <source>
        <dbReference type="EMBL" id="MBC8611813.1"/>
    </source>
</evidence>
<keyword evidence="3 4" id="KW-0732">Signal</keyword>
<dbReference type="Pfam" id="PF13416">
    <property type="entry name" value="SBP_bac_8"/>
    <property type="match status" value="1"/>
</dbReference>
<protein>
    <submittedName>
        <fullName evidence="5">Extracellular solute-binding protein</fullName>
    </submittedName>
</protein>
<gene>
    <name evidence="5" type="ORF">H8702_12000</name>
</gene>
<dbReference type="PANTHER" id="PTHR43649">
    <property type="entry name" value="ARABINOSE-BINDING PROTEIN-RELATED"/>
    <property type="match status" value="1"/>
</dbReference>
<keyword evidence="2" id="KW-0813">Transport</keyword>
<feature type="chain" id="PRO_5039676869" evidence="4">
    <location>
        <begin position="22"/>
        <end position="439"/>
    </location>
</feature>
<evidence type="ECO:0000256" key="2">
    <source>
        <dbReference type="ARBA" id="ARBA00022448"/>
    </source>
</evidence>
<evidence type="ECO:0000256" key="4">
    <source>
        <dbReference type="SAM" id="SignalP"/>
    </source>
</evidence>
<evidence type="ECO:0000256" key="1">
    <source>
        <dbReference type="ARBA" id="ARBA00008520"/>
    </source>
</evidence>